<proteinExistence type="predicted"/>
<name>A0A843VFW0_COLES</name>
<dbReference type="AlphaFoldDB" id="A0A843VFW0"/>
<evidence type="ECO:0000313" key="3">
    <source>
        <dbReference type="Proteomes" id="UP000652761"/>
    </source>
</evidence>
<dbReference type="OrthoDB" id="685803at2759"/>
<sequence>MDQSTVCTKPWLIGGHFNNFLALHEKKGGRRNYSRSMMDFQACVSAAGLEDAGTNTFCKGGVDTPHNGVDTTPQNPRQKAEEMLRLCRHESKNRSTRVVDTDQEQVDTGPRSQNSLFAEWDRRSTQDEGKSTLDLVPRTNWDRRSTPLPGQVDTLRKDCNLRWMIATCHPRAMKHLKRLKEADQVEASVGEDFKEDPKFKSAEHRLGLQESKLLPNLNFYKGVQLKNKVDTTSIPCRHTP</sequence>
<protein>
    <submittedName>
        <fullName evidence="2">Uncharacterized protein</fullName>
    </submittedName>
</protein>
<organism evidence="2 3">
    <name type="scientific">Colocasia esculenta</name>
    <name type="common">Wild taro</name>
    <name type="synonym">Arum esculentum</name>
    <dbReference type="NCBI Taxonomy" id="4460"/>
    <lineage>
        <taxon>Eukaryota</taxon>
        <taxon>Viridiplantae</taxon>
        <taxon>Streptophyta</taxon>
        <taxon>Embryophyta</taxon>
        <taxon>Tracheophyta</taxon>
        <taxon>Spermatophyta</taxon>
        <taxon>Magnoliopsida</taxon>
        <taxon>Liliopsida</taxon>
        <taxon>Araceae</taxon>
        <taxon>Aroideae</taxon>
        <taxon>Colocasieae</taxon>
        <taxon>Colocasia</taxon>
    </lineage>
</organism>
<accession>A0A843VFW0</accession>
<gene>
    <name evidence="2" type="ORF">Taro_030244</name>
</gene>
<keyword evidence="3" id="KW-1185">Reference proteome</keyword>
<comment type="caution">
    <text evidence="2">The sequence shown here is derived from an EMBL/GenBank/DDBJ whole genome shotgun (WGS) entry which is preliminary data.</text>
</comment>
<reference evidence="2" key="1">
    <citation type="submission" date="2017-07" db="EMBL/GenBank/DDBJ databases">
        <title>Taro Niue Genome Assembly and Annotation.</title>
        <authorList>
            <person name="Atibalentja N."/>
            <person name="Keating K."/>
            <person name="Fields C.J."/>
        </authorList>
    </citation>
    <scope>NUCLEOTIDE SEQUENCE</scope>
    <source>
        <strain evidence="2">Niue_2</strain>
        <tissue evidence="2">Leaf</tissue>
    </source>
</reference>
<evidence type="ECO:0000256" key="1">
    <source>
        <dbReference type="SAM" id="MobiDB-lite"/>
    </source>
</evidence>
<feature type="compositionally biased region" description="Basic and acidic residues" evidence="1">
    <location>
        <begin position="119"/>
        <end position="131"/>
    </location>
</feature>
<feature type="compositionally biased region" description="Basic and acidic residues" evidence="1">
    <location>
        <begin position="91"/>
        <end position="100"/>
    </location>
</feature>
<evidence type="ECO:0000313" key="2">
    <source>
        <dbReference type="EMBL" id="MQL97552.1"/>
    </source>
</evidence>
<feature type="region of interest" description="Disordered" evidence="1">
    <location>
        <begin position="91"/>
        <end position="147"/>
    </location>
</feature>
<dbReference type="Proteomes" id="UP000652761">
    <property type="component" value="Unassembled WGS sequence"/>
</dbReference>
<dbReference type="EMBL" id="NMUH01002066">
    <property type="protein sequence ID" value="MQL97552.1"/>
    <property type="molecule type" value="Genomic_DNA"/>
</dbReference>